<protein>
    <submittedName>
        <fullName evidence="3">Uncharacterized protein</fullName>
    </submittedName>
</protein>
<dbReference type="Proteomes" id="UP000813385">
    <property type="component" value="Unassembled WGS sequence"/>
</dbReference>
<dbReference type="AlphaFoldDB" id="A0A8K0X8X6"/>
<feature type="compositionally biased region" description="Basic and acidic residues" evidence="1">
    <location>
        <begin position="160"/>
        <end position="172"/>
    </location>
</feature>
<sequence>MVVVVLICVPLMCGRSARLLSCCSRRQPGGRKKAEGSPQSPSTVPTASYVASIKDGAEHPEGAGYASCASSMEYRGVDRMADHVKVLTADVGGLETEGEIGRTKACCKATIERSATSIVGFETMEQRNVDGFTMTLGSSVPAARRHRVPRRAHGGAVEFDGPRREKPTGLPT</sequence>
<evidence type="ECO:0000313" key="4">
    <source>
        <dbReference type="Proteomes" id="UP000813385"/>
    </source>
</evidence>
<organism evidence="3 4">
    <name type="scientific">Plectosphaerella cucumerina</name>
    <dbReference type="NCBI Taxonomy" id="40658"/>
    <lineage>
        <taxon>Eukaryota</taxon>
        <taxon>Fungi</taxon>
        <taxon>Dikarya</taxon>
        <taxon>Ascomycota</taxon>
        <taxon>Pezizomycotina</taxon>
        <taxon>Sordariomycetes</taxon>
        <taxon>Hypocreomycetidae</taxon>
        <taxon>Glomerellales</taxon>
        <taxon>Plectosphaerellaceae</taxon>
        <taxon>Plectosphaerella</taxon>
    </lineage>
</organism>
<gene>
    <name evidence="3" type="ORF">B0T11DRAFT_314722</name>
</gene>
<evidence type="ECO:0000313" key="3">
    <source>
        <dbReference type="EMBL" id="KAH7376396.1"/>
    </source>
</evidence>
<reference evidence="3" key="1">
    <citation type="journal article" date="2021" name="Nat. Commun.">
        <title>Genetic determinants of endophytism in the Arabidopsis root mycobiome.</title>
        <authorList>
            <person name="Mesny F."/>
            <person name="Miyauchi S."/>
            <person name="Thiergart T."/>
            <person name="Pickel B."/>
            <person name="Atanasova L."/>
            <person name="Karlsson M."/>
            <person name="Huettel B."/>
            <person name="Barry K.W."/>
            <person name="Haridas S."/>
            <person name="Chen C."/>
            <person name="Bauer D."/>
            <person name="Andreopoulos W."/>
            <person name="Pangilinan J."/>
            <person name="LaButti K."/>
            <person name="Riley R."/>
            <person name="Lipzen A."/>
            <person name="Clum A."/>
            <person name="Drula E."/>
            <person name="Henrissat B."/>
            <person name="Kohler A."/>
            <person name="Grigoriev I.V."/>
            <person name="Martin F.M."/>
            <person name="Hacquard S."/>
        </authorList>
    </citation>
    <scope>NUCLEOTIDE SEQUENCE</scope>
    <source>
        <strain evidence="3">MPI-CAGE-AT-0016</strain>
    </source>
</reference>
<name>A0A8K0X8X6_9PEZI</name>
<dbReference type="EMBL" id="JAGPXD010000001">
    <property type="protein sequence ID" value="KAH7376396.1"/>
    <property type="molecule type" value="Genomic_DNA"/>
</dbReference>
<feature type="chain" id="PRO_5035472017" evidence="2">
    <location>
        <begin position="17"/>
        <end position="172"/>
    </location>
</feature>
<evidence type="ECO:0000256" key="1">
    <source>
        <dbReference type="SAM" id="MobiDB-lite"/>
    </source>
</evidence>
<proteinExistence type="predicted"/>
<feature type="region of interest" description="Disordered" evidence="1">
    <location>
        <begin position="142"/>
        <end position="172"/>
    </location>
</feature>
<keyword evidence="2" id="KW-0732">Signal</keyword>
<accession>A0A8K0X8X6</accession>
<feature type="signal peptide" evidence="2">
    <location>
        <begin position="1"/>
        <end position="16"/>
    </location>
</feature>
<comment type="caution">
    <text evidence="3">The sequence shown here is derived from an EMBL/GenBank/DDBJ whole genome shotgun (WGS) entry which is preliminary data.</text>
</comment>
<feature type="compositionally biased region" description="Basic residues" evidence="1">
    <location>
        <begin position="143"/>
        <end position="153"/>
    </location>
</feature>
<evidence type="ECO:0000256" key="2">
    <source>
        <dbReference type="SAM" id="SignalP"/>
    </source>
</evidence>
<keyword evidence="4" id="KW-1185">Reference proteome</keyword>